<dbReference type="SUPFAM" id="SSF52402">
    <property type="entry name" value="Adenine nucleotide alpha hydrolases-like"/>
    <property type="match status" value="1"/>
</dbReference>
<dbReference type="RefSeq" id="WP_183979815.1">
    <property type="nucleotide sequence ID" value="NZ_JACIBY010000022.1"/>
</dbReference>
<dbReference type="InterPro" id="IPR049676">
    <property type="entry name" value="QatC"/>
</dbReference>
<dbReference type="AlphaFoldDB" id="A0A7W5ZQN3"/>
<evidence type="ECO:0000313" key="1">
    <source>
        <dbReference type="EMBL" id="MBB3841863.1"/>
    </source>
</evidence>
<dbReference type="NCBIfam" id="NF041925">
    <property type="entry name" value="QatC"/>
    <property type="match status" value="1"/>
</dbReference>
<organism evidence="1 2">
    <name type="scientific">Runella defluvii</name>
    <dbReference type="NCBI Taxonomy" id="370973"/>
    <lineage>
        <taxon>Bacteria</taxon>
        <taxon>Pseudomonadati</taxon>
        <taxon>Bacteroidota</taxon>
        <taxon>Cytophagia</taxon>
        <taxon>Cytophagales</taxon>
        <taxon>Spirosomataceae</taxon>
        <taxon>Runella</taxon>
    </lineage>
</organism>
<dbReference type="InterPro" id="IPR014729">
    <property type="entry name" value="Rossmann-like_a/b/a_fold"/>
</dbReference>
<sequence>MNATHIILKTHTEDNFSLDLGNVEKAITINLHALDAETLVAEKVFELLKTNQVTLSTAMWDLLKIGLFVYTTDQLVSRRHQGYLSWSRHFICHVPVLKPELWAGNKPIIEKMLSFLTGDFWEFNFRKDNLNVYKPYSPKNPLQITNACLLSGGLDSFIGAIDLLETKEKIAFVSHYKRGGAESKTQNEIVTAFETSYGKNSFKHFQFYVQPMHRKGIEKENSSRGRSFLFICLGLAVAHSFGENVPLIIPENGFISLNVPLTSTRLGSNSTRTTHPFYLNTFQELLTELGILNTLDNPYLYCTKGEMINNCKNLNFFKEHFQKTVSCSHPDVMRLEGDKPNQHCGYCVPCLIRRAALTKNGLRDAYYFKDVLQDAIPANQKRSSDLRAFKLAIQETNSMNQRQLLFHILRSGPLSFLGQSSLEKCVSMYQNGIGEVASFINNT</sequence>
<keyword evidence="2" id="KW-1185">Reference proteome</keyword>
<reference evidence="1 2" key="1">
    <citation type="submission" date="2020-08" db="EMBL/GenBank/DDBJ databases">
        <title>Genomic Encyclopedia of Type Strains, Phase IV (KMG-IV): sequencing the most valuable type-strain genomes for metagenomic binning, comparative biology and taxonomic classification.</title>
        <authorList>
            <person name="Goeker M."/>
        </authorList>
    </citation>
    <scope>NUCLEOTIDE SEQUENCE [LARGE SCALE GENOMIC DNA]</scope>
    <source>
        <strain evidence="1 2">DSM 17976</strain>
    </source>
</reference>
<accession>A0A7W5ZQN3</accession>
<name>A0A7W5ZQN3_9BACT</name>
<dbReference type="Proteomes" id="UP000541352">
    <property type="component" value="Unassembled WGS sequence"/>
</dbReference>
<dbReference type="EMBL" id="JACIBY010000022">
    <property type="protein sequence ID" value="MBB3841863.1"/>
    <property type="molecule type" value="Genomic_DNA"/>
</dbReference>
<proteinExistence type="predicted"/>
<evidence type="ECO:0000313" key="2">
    <source>
        <dbReference type="Proteomes" id="UP000541352"/>
    </source>
</evidence>
<comment type="caution">
    <text evidence="1">The sequence shown here is derived from an EMBL/GenBank/DDBJ whole genome shotgun (WGS) entry which is preliminary data.</text>
</comment>
<protein>
    <submittedName>
        <fullName evidence="1">7-cyano-7-deazaguanine synthase in queuosine biosynthesis</fullName>
    </submittedName>
</protein>
<dbReference type="Gene3D" id="3.40.50.620">
    <property type="entry name" value="HUPs"/>
    <property type="match status" value="1"/>
</dbReference>
<gene>
    <name evidence="1" type="ORF">FHS57_005892</name>
</gene>